<keyword evidence="3" id="KW-1185">Reference proteome</keyword>
<organism evidence="2 3">
    <name type="scientific">Shouchella xiaoxiensis</name>
    <dbReference type="NCBI Taxonomy" id="766895"/>
    <lineage>
        <taxon>Bacteria</taxon>
        <taxon>Bacillati</taxon>
        <taxon>Bacillota</taxon>
        <taxon>Bacilli</taxon>
        <taxon>Bacillales</taxon>
        <taxon>Bacillaceae</taxon>
        <taxon>Shouchella</taxon>
    </lineage>
</organism>
<gene>
    <name evidence="2" type="ORF">JOC54_003216</name>
</gene>
<comment type="caution">
    <text evidence="2">The sequence shown here is derived from an EMBL/GenBank/DDBJ whole genome shotgun (WGS) entry which is preliminary data.</text>
</comment>
<dbReference type="Pfam" id="PF10710">
    <property type="entry name" value="DUF2512"/>
    <property type="match status" value="1"/>
</dbReference>
<dbReference type="Proteomes" id="UP001179280">
    <property type="component" value="Unassembled WGS sequence"/>
</dbReference>
<evidence type="ECO:0000313" key="2">
    <source>
        <dbReference type="EMBL" id="MBM7839936.1"/>
    </source>
</evidence>
<keyword evidence="2" id="KW-0418">Kinase</keyword>
<name>A0ABS2SY30_9BACI</name>
<evidence type="ECO:0000313" key="3">
    <source>
        <dbReference type="Proteomes" id="UP001179280"/>
    </source>
</evidence>
<evidence type="ECO:0000256" key="1">
    <source>
        <dbReference type="SAM" id="Phobius"/>
    </source>
</evidence>
<dbReference type="EMBL" id="JAFBCV010000010">
    <property type="protein sequence ID" value="MBM7839936.1"/>
    <property type="molecule type" value="Genomic_DNA"/>
</dbReference>
<feature type="transmembrane region" description="Helical" evidence="1">
    <location>
        <begin position="30"/>
        <end position="49"/>
    </location>
</feature>
<keyword evidence="1" id="KW-1133">Transmembrane helix</keyword>
<feature type="transmembrane region" description="Helical" evidence="1">
    <location>
        <begin position="5"/>
        <end position="24"/>
    </location>
</feature>
<keyword evidence="2" id="KW-0808">Transferase</keyword>
<feature type="transmembrane region" description="Helical" evidence="1">
    <location>
        <begin position="84"/>
        <end position="107"/>
    </location>
</feature>
<sequence>MLKGFFLKFVTSTIILTVVYHLFFHYALSSTLLLSLLFTVIAFIGDVFIMPRISHFLAIGTDFILAFFGLALLSWFVYPVTTVPWLPAFLAALIIMVAEIFFHRYLLEQMKAKRVTYS</sequence>
<dbReference type="GO" id="GO:0016301">
    <property type="term" value="F:kinase activity"/>
    <property type="evidence" value="ECO:0007669"/>
    <property type="project" value="UniProtKB-KW"/>
</dbReference>
<reference evidence="2" key="1">
    <citation type="submission" date="2021-01" db="EMBL/GenBank/DDBJ databases">
        <title>Genomic Encyclopedia of Type Strains, Phase IV (KMG-IV): sequencing the most valuable type-strain genomes for metagenomic binning, comparative biology and taxonomic classification.</title>
        <authorList>
            <person name="Goeker M."/>
        </authorList>
    </citation>
    <scope>NUCLEOTIDE SEQUENCE</scope>
    <source>
        <strain evidence="2">DSM 21943</strain>
    </source>
</reference>
<dbReference type="RefSeq" id="WP_204467276.1">
    <property type="nucleotide sequence ID" value="NZ_JAFBCV010000010.1"/>
</dbReference>
<keyword evidence="1" id="KW-0812">Transmembrane</keyword>
<proteinExistence type="predicted"/>
<keyword evidence="1" id="KW-0472">Membrane</keyword>
<protein>
    <submittedName>
        <fullName evidence="2">Signal transduction histidine kinase</fullName>
    </submittedName>
</protein>
<dbReference type="InterPro" id="IPR019649">
    <property type="entry name" value="DUF2512"/>
</dbReference>
<accession>A0ABS2SY30</accession>
<feature type="transmembrane region" description="Helical" evidence="1">
    <location>
        <begin position="56"/>
        <end position="78"/>
    </location>
</feature>